<accession>A0A9E7K7J2</accession>
<feature type="compositionally biased region" description="Basic and acidic residues" evidence="1">
    <location>
        <begin position="11"/>
        <end position="32"/>
    </location>
</feature>
<dbReference type="AlphaFoldDB" id="A0A9E7K7J2"/>
<gene>
    <name evidence="2" type="ORF">MUK42_02084</name>
</gene>
<sequence>MSPTNISLLKKGIEAKKKRRGEGESRPRKEEPLPSNQVQETSSAFYQHLGASAFSLADRDACKALPKSLYRVFDLANSLAREECCMGSDSSVLQDTPEELSIHELSQGSLRPLGLNFTAVLTPLEERSRYGSPSSI</sequence>
<protein>
    <submittedName>
        <fullName evidence="2">Uncharacterized protein</fullName>
    </submittedName>
</protein>
<keyword evidence="3" id="KW-1185">Reference proteome</keyword>
<organism evidence="2 3">
    <name type="scientific">Musa troglodytarum</name>
    <name type="common">fe'i banana</name>
    <dbReference type="NCBI Taxonomy" id="320322"/>
    <lineage>
        <taxon>Eukaryota</taxon>
        <taxon>Viridiplantae</taxon>
        <taxon>Streptophyta</taxon>
        <taxon>Embryophyta</taxon>
        <taxon>Tracheophyta</taxon>
        <taxon>Spermatophyta</taxon>
        <taxon>Magnoliopsida</taxon>
        <taxon>Liliopsida</taxon>
        <taxon>Zingiberales</taxon>
        <taxon>Musaceae</taxon>
        <taxon>Musa</taxon>
    </lineage>
</organism>
<proteinExistence type="predicted"/>
<dbReference type="Proteomes" id="UP001055439">
    <property type="component" value="Chromosome 5"/>
</dbReference>
<reference evidence="2" key="1">
    <citation type="submission" date="2022-05" db="EMBL/GenBank/DDBJ databases">
        <title>The Musa troglodytarum L. genome provides insights into the mechanism of non-climacteric behaviour and enrichment of carotenoids.</title>
        <authorList>
            <person name="Wang J."/>
        </authorList>
    </citation>
    <scope>NUCLEOTIDE SEQUENCE</scope>
    <source>
        <tissue evidence="2">Leaf</tissue>
    </source>
</reference>
<evidence type="ECO:0000256" key="1">
    <source>
        <dbReference type="SAM" id="MobiDB-lite"/>
    </source>
</evidence>
<name>A0A9E7K7J2_9LILI</name>
<evidence type="ECO:0000313" key="3">
    <source>
        <dbReference type="Proteomes" id="UP001055439"/>
    </source>
</evidence>
<feature type="region of interest" description="Disordered" evidence="1">
    <location>
        <begin position="1"/>
        <end position="40"/>
    </location>
</feature>
<evidence type="ECO:0000313" key="2">
    <source>
        <dbReference type="EMBL" id="URE06005.1"/>
    </source>
</evidence>
<dbReference type="EMBL" id="CP097507">
    <property type="protein sequence ID" value="URE06005.1"/>
    <property type="molecule type" value="Genomic_DNA"/>
</dbReference>